<keyword evidence="5" id="KW-1185">Reference proteome</keyword>
<evidence type="ECO:0000256" key="1">
    <source>
        <dbReference type="SAM" id="MobiDB-lite"/>
    </source>
</evidence>
<comment type="caution">
    <text evidence="4">The sequence shown here is derived from an EMBL/GenBank/DDBJ whole genome shotgun (WGS) entry which is preliminary data.</text>
</comment>
<dbReference type="PANTHER" id="PTHR37461">
    <property type="entry name" value="ANTI-SIGMA-K FACTOR RSKA"/>
    <property type="match status" value="1"/>
</dbReference>
<feature type="transmembrane region" description="Helical" evidence="2">
    <location>
        <begin position="110"/>
        <end position="132"/>
    </location>
</feature>
<dbReference type="InterPro" id="IPR018764">
    <property type="entry name" value="RskA_C"/>
</dbReference>
<dbReference type="PANTHER" id="PTHR37461:SF1">
    <property type="entry name" value="ANTI-SIGMA-K FACTOR RSKA"/>
    <property type="match status" value="1"/>
</dbReference>
<keyword evidence="2" id="KW-1133">Transmembrane helix</keyword>
<feature type="region of interest" description="Disordered" evidence="1">
    <location>
        <begin position="1"/>
        <end position="25"/>
    </location>
</feature>
<keyword evidence="2" id="KW-0812">Transmembrane</keyword>
<dbReference type="InterPro" id="IPR051474">
    <property type="entry name" value="Anti-sigma-K/W_factor"/>
</dbReference>
<dbReference type="GO" id="GO:0016989">
    <property type="term" value="F:sigma factor antagonist activity"/>
    <property type="evidence" value="ECO:0007669"/>
    <property type="project" value="TreeGrafter"/>
</dbReference>
<evidence type="ECO:0000259" key="3">
    <source>
        <dbReference type="Pfam" id="PF10099"/>
    </source>
</evidence>
<evidence type="ECO:0000313" key="5">
    <source>
        <dbReference type="Proteomes" id="UP000640485"/>
    </source>
</evidence>
<dbReference type="GO" id="GO:0006417">
    <property type="term" value="P:regulation of translation"/>
    <property type="evidence" value="ECO:0007669"/>
    <property type="project" value="TreeGrafter"/>
</dbReference>
<dbReference type="GO" id="GO:0005886">
    <property type="term" value="C:plasma membrane"/>
    <property type="evidence" value="ECO:0007669"/>
    <property type="project" value="InterPro"/>
</dbReference>
<keyword evidence="2" id="KW-0472">Membrane</keyword>
<evidence type="ECO:0000256" key="2">
    <source>
        <dbReference type="SAM" id="Phobius"/>
    </source>
</evidence>
<reference evidence="4" key="1">
    <citation type="submission" date="2021-01" db="EMBL/GenBank/DDBJ databases">
        <title>Paracoccus amoyensis sp. nov., isolated from the surface seawater along the coast of Xiamen Island, China.</title>
        <authorList>
            <person name="Lyu L."/>
        </authorList>
    </citation>
    <scope>NUCLEOTIDE SEQUENCE</scope>
    <source>
        <strain evidence="4">MJ17</strain>
    </source>
</reference>
<dbReference type="EMBL" id="JAEPRQ010000001">
    <property type="protein sequence ID" value="MBK4215314.1"/>
    <property type="molecule type" value="Genomic_DNA"/>
</dbReference>
<dbReference type="Proteomes" id="UP000640485">
    <property type="component" value="Unassembled WGS sequence"/>
</dbReference>
<gene>
    <name evidence="4" type="ORF">JJJ17_05175</name>
</gene>
<dbReference type="AlphaFoldDB" id="A0A934SHJ1"/>
<feature type="domain" description="Anti-sigma K factor RskA C-terminal" evidence="3">
    <location>
        <begin position="116"/>
        <end position="240"/>
    </location>
</feature>
<name>A0A934SHJ1_9RHOB</name>
<dbReference type="Pfam" id="PF10099">
    <property type="entry name" value="RskA_C"/>
    <property type="match status" value="1"/>
</dbReference>
<proteinExistence type="predicted"/>
<accession>A0A934SHJ1</accession>
<evidence type="ECO:0000313" key="4">
    <source>
        <dbReference type="EMBL" id="MBK4215314.1"/>
    </source>
</evidence>
<sequence>MAQAQPDAAEGVSAKMSDTELDHDFPEGGDDILAAEFVLGALPTDQQAVLAHRVETDTAFAQLVAEWEERLSPMAEGFVPADLPPAVKRALDLRMFGAPVAGTGLWSRLALWRGLAVAATAAFLLAVMMPILQPAQSTAHLAASLTAEGSSVTYLVLYDSATGSVSLAHMTGDPVEGRDFQLWVAHGSEAPVSLGVIPAGVSTRVEIADQLRALMTNAAHMAISLEPPGGSPTGQPTGPVLAVGDLLDI</sequence>
<protein>
    <submittedName>
        <fullName evidence="4">Anti-sigma factor</fullName>
    </submittedName>
</protein>
<organism evidence="4 5">
    <name type="scientific">Paracoccus caeni</name>
    <dbReference type="NCBI Taxonomy" id="657651"/>
    <lineage>
        <taxon>Bacteria</taxon>
        <taxon>Pseudomonadati</taxon>
        <taxon>Pseudomonadota</taxon>
        <taxon>Alphaproteobacteria</taxon>
        <taxon>Rhodobacterales</taxon>
        <taxon>Paracoccaceae</taxon>
        <taxon>Paracoccus</taxon>
    </lineage>
</organism>